<dbReference type="Proteomes" id="UP000054485">
    <property type="component" value="Unassembled WGS sequence"/>
</dbReference>
<reference evidence="3" key="2">
    <citation type="submission" date="2015-01" db="EMBL/GenBank/DDBJ databases">
        <title>Evolutionary Origins and Diversification of the Mycorrhizal Mutualists.</title>
        <authorList>
            <consortium name="DOE Joint Genome Institute"/>
            <consortium name="Mycorrhizal Genomics Consortium"/>
            <person name="Kohler A."/>
            <person name="Kuo A."/>
            <person name="Nagy L.G."/>
            <person name="Floudas D."/>
            <person name="Copeland A."/>
            <person name="Barry K.W."/>
            <person name="Cichocki N."/>
            <person name="Veneault-Fourrey C."/>
            <person name="LaButti K."/>
            <person name="Lindquist E.A."/>
            <person name="Lipzen A."/>
            <person name="Lundell T."/>
            <person name="Morin E."/>
            <person name="Murat C."/>
            <person name="Riley R."/>
            <person name="Ohm R."/>
            <person name="Sun H."/>
            <person name="Tunlid A."/>
            <person name="Henrissat B."/>
            <person name="Grigoriev I.V."/>
            <person name="Hibbett D.S."/>
            <person name="Martin F."/>
        </authorList>
    </citation>
    <scope>NUCLEOTIDE SEQUENCE [LARGE SCALE GENOMIC DNA]</scope>
    <source>
        <strain evidence="3">UH-Slu-Lm8-n1</strain>
    </source>
</reference>
<evidence type="ECO:0000313" key="3">
    <source>
        <dbReference type="Proteomes" id="UP000054485"/>
    </source>
</evidence>
<keyword evidence="3" id="KW-1185">Reference proteome</keyword>
<dbReference type="InParanoid" id="A0A0D0ACZ1"/>
<feature type="region of interest" description="Disordered" evidence="1">
    <location>
        <begin position="65"/>
        <end position="99"/>
    </location>
</feature>
<evidence type="ECO:0000256" key="1">
    <source>
        <dbReference type="SAM" id="MobiDB-lite"/>
    </source>
</evidence>
<reference evidence="2 3" key="1">
    <citation type="submission" date="2014-04" db="EMBL/GenBank/DDBJ databases">
        <authorList>
            <consortium name="DOE Joint Genome Institute"/>
            <person name="Kuo A."/>
            <person name="Ruytinx J."/>
            <person name="Rineau F."/>
            <person name="Colpaert J."/>
            <person name="Kohler A."/>
            <person name="Nagy L.G."/>
            <person name="Floudas D."/>
            <person name="Copeland A."/>
            <person name="Barry K.W."/>
            <person name="Cichocki N."/>
            <person name="Veneault-Fourrey C."/>
            <person name="LaButti K."/>
            <person name="Lindquist E.A."/>
            <person name="Lipzen A."/>
            <person name="Lundell T."/>
            <person name="Morin E."/>
            <person name="Murat C."/>
            <person name="Sun H."/>
            <person name="Tunlid A."/>
            <person name="Henrissat B."/>
            <person name="Grigoriev I.V."/>
            <person name="Hibbett D.S."/>
            <person name="Martin F."/>
            <person name="Nordberg H.P."/>
            <person name="Cantor M.N."/>
            <person name="Hua S.X."/>
        </authorList>
    </citation>
    <scope>NUCLEOTIDE SEQUENCE [LARGE SCALE GENOMIC DNA]</scope>
    <source>
        <strain evidence="2 3">UH-Slu-Lm8-n1</strain>
    </source>
</reference>
<evidence type="ECO:0000313" key="2">
    <source>
        <dbReference type="EMBL" id="KIK48090.1"/>
    </source>
</evidence>
<proteinExistence type="predicted"/>
<dbReference type="EMBL" id="KN835141">
    <property type="protein sequence ID" value="KIK48090.1"/>
    <property type="molecule type" value="Genomic_DNA"/>
</dbReference>
<accession>A0A0D0ACZ1</accession>
<organism evidence="2 3">
    <name type="scientific">Suillus luteus UH-Slu-Lm8-n1</name>
    <dbReference type="NCBI Taxonomy" id="930992"/>
    <lineage>
        <taxon>Eukaryota</taxon>
        <taxon>Fungi</taxon>
        <taxon>Dikarya</taxon>
        <taxon>Basidiomycota</taxon>
        <taxon>Agaricomycotina</taxon>
        <taxon>Agaricomycetes</taxon>
        <taxon>Agaricomycetidae</taxon>
        <taxon>Boletales</taxon>
        <taxon>Suillineae</taxon>
        <taxon>Suillaceae</taxon>
        <taxon>Suillus</taxon>
    </lineage>
</organism>
<sequence length="99" mass="11051">MSPFLICDPQMHKKRIMVDEERCSGFTRSIWLVSRTRPNQYKADSINSDGPNVTNIVRRALASESGPTSQVFVCPQHHSPMGKAESEEAHEATDAEHLG</sequence>
<gene>
    <name evidence="2" type="ORF">CY34DRAFT_128944</name>
</gene>
<dbReference type="AlphaFoldDB" id="A0A0D0ACZ1"/>
<feature type="compositionally biased region" description="Basic and acidic residues" evidence="1">
    <location>
        <begin position="84"/>
        <end position="99"/>
    </location>
</feature>
<dbReference type="HOGENOM" id="CLU_2321909_0_0_1"/>
<protein>
    <submittedName>
        <fullName evidence="2">Uncharacterized protein</fullName>
    </submittedName>
</protein>
<name>A0A0D0ACZ1_9AGAM</name>